<feature type="transmembrane region" description="Helical" evidence="1">
    <location>
        <begin position="259"/>
        <end position="278"/>
    </location>
</feature>
<dbReference type="EMBL" id="PFNG01000037">
    <property type="protein sequence ID" value="PIZ41922.1"/>
    <property type="molecule type" value="Genomic_DNA"/>
</dbReference>
<dbReference type="RefSeq" id="WP_286975666.1">
    <property type="nucleotide sequence ID" value="NZ_PFNG01000037.1"/>
</dbReference>
<proteinExistence type="predicted"/>
<evidence type="ECO:0000313" key="3">
    <source>
        <dbReference type="EMBL" id="PIZ41922.1"/>
    </source>
</evidence>
<dbReference type="Proteomes" id="UP000230956">
    <property type="component" value="Unassembled WGS sequence"/>
</dbReference>
<protein>
    <submittedName>
        <fullName evidence="3">Uncharacterized protein</fullName>
    </submittedName>
</protein>
<dbReference type="AlphaFoldDB" id="A0A2M7TAD8"/>
<keyword evidence="1" id="KW-1133">Transmembrane helix</keyword>
<feature type="signal peptide" evidence="2">
    <location>
        <begin position="1"/>
        <end position="21"/>
    </location>
</feature>
<sequence>MKRVLALFGILVLLSTSFASAPVEVDQVIKAQLNSIASDMKEQPDFWSLTDASEAPVELGQPYKVYNLDLSKIKALSKDYKNKDFLSALRAEYYWEYPLLDKTGKVVSSADIGQENGSWALIGYGRYMPRELIKFSADENDVTKYLSEQNISNVSEAKHVRVEVFNTDFIYVSADQGDYLIPLYNNKGKLSLDNKKLYPAADVLLKMVSTMGEPAKDAQGNLLYGGEPGTGVAHGMVQSAIKGSIKDDESTSVNDRNTLYAAIGLAVFLGLVGAMVALRQRHRIGSA</sequence>
<keyword evidence="1" id="KW-0472">Membrane</keyword>
<name>A0A2M7TAD8_9ACTN</name>
<comment type="caution">
    <text evidence="3">The sequence shown here is derived from an EMBL/GenBank/DDBJ whole genome shotgun (WGS) entry which is preliminary data.</text>
</comment>
<keyword evidence="1" id="KW-0812">Transmembrane</keyword>
<reference evidence="4" key="1">
    <citation type="submission" date="2017-09" db="EMBL/GenBank/DDBJ databases">
        <title>Depth-based differentiation of microbial function through sediment-hosted aquifers and enrichment of novel symbionts in the deep terrestrial subsurface.</title>
        <authorList>
            <person name="Probst A.J."/>
            <person name="Ladd B."/>
            <person name="Jarett J.K."/>
            <person name="Geller-Mcgrath D.E."/>
            <person name="Sieber C.M.K."/>
            <person name="Emerson J.B."/>
            <person name="Anantharaman K."/>
            <person name="Thomas B.C."/>
            <person name="Malmstrom R."/>
            <person name="Stieglmeier M."/>
            <person name="Klingl A."/>
            <person name="Woyke T."/>
            <person name="Ryan C.M."/>
            <person name="Banfield J.F."/>
        </authorList>
    </citation>
    <scope>NUCLEOTIDE SEQUENCE [LARGE SCALE GENOMIC DNA]</scope>
</reference>
<gene>
    <name evidence="3" type="ORF">COY37_01425</name>
</gene>
<evidence type="ECO:0000256" key="1">
    <source>
        <dbReference type="SAM" id="Phobius"/>
    </source>
</evidence>
<keyword evidence="2" id="KW-0732">Signal</keyword>
<evidence type="ECO:0000313" key="4">
    <source>
        <dbReference type="Proteomes" id="UP000230956"/>
    </source>
</evidence>
<accession>A0A2M7TAD8</accession>
<evidence type="ECO:0000256" key="2">
    <source>
        <dbReference type="SAM" id="SignalP"/>
    </source>
</evidence>
<feature type="chain" id="PRO_5014999509" evidence="2">
    <location>
        <begin position="22"/>
        <end position="287"/>
    </location>
</feature>
<organism evidence="3 4">
    <name type="scientific">Candidatus Aquicultor secundus</name>
    <dbReference type="NCBI Taxonomy" id="1973895"/>
    <lineage>
        <taxon>Bacteria</taxon>
        <taxon>Bacillati</taxon>
        <taxon>Actinomycetota</taxon>
        <taxon>Candidatus Aquicultoria</taxon>
        <taxon>Candidatus Aquicultorales</taxon>
        <taxon>Candidatus Aquicultoraceae</taxon>
        <taxon>Candidatus Aquicultor</taxon>
    </lineage>
</organism>